<dbReference type="GeneID" id="94691388"/>
<accession>A0A1H3TSQ4</accession>
<feature type="region of interest" description="Disordered" evidence="1">
    <location>
        <begin position="1"/>
        <end position="20"/>
    </location>
</feature>
<sequence>MADNVAGQTRTRSDDQGTPGFAQGKVVLDATTIVAGDDLFFPVGFKPRYVRLQSSSGVCIEWYAGMAENSAFKAAADGARTLSASAGVKTDPRGFRVSQNATLAAVVASQTLYYVAQV</sequence>
<evidence type="ECO:0000256" key="1">
    <source>
        <dbReference type="SAM" id="MobiDB-lite"/>
    </source>
</evidence>
<protein>
    <submittedName>
        <fullName evidence="2">Uncharacterized protein</fullName>
    </submittedName>
</protein>
<gene>
    <name evidence="2" type="ORF">SAMN05421547_13238</name>
</gene>
<dbReference type="AlphaFoldDB" id="A0A1H3TSQ4"/>
<evidence type="ECO:0000313" key="3">
    <source>
        <dbReference type="Proteomes" id="UP000183417"/>
    </source>
</evidence>
<feature type="compositionally biased region" description="Polar residues" evidence="1">
    <location>
        <begin position="1"/>
        <end position="10"/>
    </location>
</feature>
<reference evidence="2 3" key="1">
    <citation type="submission" date="2016-10" db="EMBL/GenBank/DDBJ databases">
        <authorList>
            <person name="de Groot N.N."/>
        </authorList>
    </citation>
    <scope>NUCLEOTIDE SEQUENCE [LARGE SCALE GENOMIC DNA]</scope>
    <source>
        <strain evidence="2 3">LMG 24775</strain>
    </source>
</reference>
<dbReference type="EMBL" id="FNPE01000032">
    <property type="protein sequence ID" value="SDZ53273.1"/>
    <property type="molecule type" value="Genomic_DNA"/>
</dbReference>
<name>A0A1H3TSQ4_9BURK</name>
<organism evidence="2 3">
    <name type="scientific">Delftia lacustris</name>
    <dbReference type="NCBI Taxonomy" id="558537"/>
    <lineage>
        <taxon>Bacteria</taxon>
        <taxon>Pseudomonadati</taxon>
        <taxon>Pseudomonadota</taxon>
        <taxon>Betaproteobacteria</taxon>
        <taxon>Burkholderiales</taxon>
        <taxon>Comamonadaceae</taxon>
        <taxon>Delftia</taxon>
    </lineage>
</organism>
<proteinExistence type="predicted"/>
<dbReference type="RefSeq" id="WP_016449980.1">
    <property type="nucleotide sequence ID" value="NZ_CP141274.1"/>
</dbReference>
<evidence type="ECO:0000313" key="2">
    <source>
        <dbReference type="EMBL" id="SDZ53273.1"/>
    </source>
</evidence>
<dbReference type="Proteomes" id="UP000183417">
    <property type="component" value="Unassembled WGS sequence"/>
</dbReference>